<name>A0A1M6W4J4_9BACT</name>
<organism evidence="2 3">
    <name type="scientific">Desulfatibacillum alkenivorans DSM 16219</name>
    <dbReference type="NCBI Taxonomy" id="1121393"/>
    <lineage>
        <taxon>Bacteria</taxon>
        <taxon>Pseudomonadati</taxon>
        <taxon>Thermodesulfobacteriota</taxon>
        <taxon>Desulfobacteria</taxon>
        <taxon>Desulfobacterales</taxon>
        <taxon>Desulfatibacillaceae</taxon>
        <taxon>Desulfatibacillum</taxon>
    </lineage>
</organism>
<dbReference type="RefSeq" id="WP_073478266.1">
    <property type="nucleotide sequence ID" value="NZ_FQZU01000037.1"/>
</dbReference>
<accession>A0A1M6W4J4</accession>
<dbReference type="Pfam" id="PF13281">
    <property type="entry name" value="MAP3K_TRAF_bd"/>
    <property type="match status" value="1"/>
</dbReference>
<dbReference type="InterPro" id="IPR025136">
    <property type="entry name" value="MAP3K_TRAF-bd"/>
</dbReference>
<dbReference type="OrthoDB" id="9816036at2"/>
<reference evidence="3" key="1">
    <citation type="submission" date="2016-11" db="EMBL/GenBank/DDBJ databases">
        <authorList>
            <person name="Varghese N."/>
            <person name="Submissions S."/>
        </authorList>
    </citation>
    <scope>NUCLEOTIDE SEQUENCE [LARGE SCALE GENOMIC DNA]</scope>
    <source>
        <strain evidence="3">DSM 16219</strain>
    </source>
</reference>
<dbReference type="STRING" id="1121393.SAMN02745216_04246"/>
<feature type="domain" description="MAP3K TRAFs-binding" evidence="1">
    <location>
        <begin position="80"/>
        <end position="426"/>
    </location>
</feature>
<evidence type="ECO:0000259" key="1">
    <source>
        <dbReference type="Pfam" id="PF13281"/>
    </source>
</evidence>
<evidence type="ECO:0000313" key="3">
    <source>
        <dbReference type="Proteomes" id="UP000183994"/>
    </source>
</evidence>
<gene>
    <name evidence="2" type="ORF">SAMN02745216_04246</name>
</gene>
<keyword evidence="3" id="KW-1185">Reference proteome</keyword>
<dbReference type="EMBL" id="FQZU01000037">
    <property type="protein sequence ID" value="SHK88671.1"/>
    <property type="molecule type" value="Genomic_DNA"/>
</dbReference>
<dbReference type="Gene3D" id="1.25.40.10">
    <property type="entry name" value="Tetratricopeptide repeat domain"/>
    <property type="match status" value="1"/>
</dbReference>
<evidence type="ECO:0000313" key="2">
    <source>
        <dbReference type="EMBL" id="SHK88671.1"/>
    </source>
</evidence>
<dbReference type="AlphaFoldDB" id="A0A1M6W4J4"/>
<proteinExistence type="predicted"/>
<protein>
    <recommendedName>
        <fullName evidence="1">MAP3K TRAFs-binding domain-containing protein</fullName>
    </recommendedName>
</protein>
<sequence>MKPYCFVLMPFGRKTDQSGFEVDFDKVYDEILRPAIDDAGLNPIRADEEIFGGIIHKPMFERLMLCEYAVADLTTANANVFYELGVRHGIRPHSTTLVFAQGLRLPFDVAPLRALPYELDSNGIPSKSKDDRASLAKRLEECRTPVDDSPVFQLVTGMPRPNIARLKTDTFRDVIEYSHEIKEKLRKARAQGAEAIKTIEQELASIADIDPAIIVDLYLSYRSVEDWEAMVDLAAKMPPMLTDSILVQEQLGFALNRMGKHSDAERILLNVIDKHGPSSETNGILGRVYKDLWKKHIKTDRSKIAIGYLKKAVDCYLKGFEADWRDAYPGINAVTLMELSNPVDPRQEKLLPVVRYAVERRLDSMRPDYWDFASLLEINVLVGDRGQADDALSKALTVIREIWEPKTTANNLELIRRAREQRGEESEWITEIVDELNKSAQG</sequence>
<dbReference type="InterPro" id="IPR011990">
    <property type="entry name" value="TPR-like_helical_dom_sf"/>
</dbReference>
<dbReference type="Proteomes" id="UP000183994">
    <property type="component" value="Unassembled WGS sequence"/>
</dbReference>